<evidence type="ECO:0000313" key="1">
    <source>
        <dbReference type="EMBL" id="QEM07444.1"/>
    </source>
</evidence>
<evidence type="ECO:0000313" key="4">
    <source>
        <dbReference type="Proteomes" id="UP000663940"/>
    </source>
</evidence>
<gene>
    <name evidence="1" type="ORF">DIU31_029550</name>
    <name evidence="2" type="ORF">J3L21_31460</name>
</gene>
<sequence>MATKSITKLYNIFVDTGVFIDRLRVDLTTASPDVEKRINQTNMFFDLIDEIQHKITFQTTSINVAELFHCGNKHKETASALVSVCGATDLEIIAFDADAAAYHNSWLERYLGNTTIKELKASVNYPTGGNLANVEDRIRKDMLICSVAKMYKADIVLTNDSGFATLCNKIELPVHCFTGDPADFTTSHDGKKIYDFAK</sequence>
<dbReference type="Proteomes" id="UP000250557">
    <property type="component" value="Chromosome"/>
</dbReference>
<dbReference type="Proteomes" id="UP000663940">
    <property type="component" value="Chromosome"/>
</dbReference>
<keyword evidence="4" id="KW-1185">Reference proteome</keyword>
<dbReference type="RefSeq" id="WP_112658818.1">
    <property type="nucleotide sequence ID" value="NZ_CP043451.1"/>
</dbReference>
<proteinExistence type="predicted"/>
<dbReference type="Gene3D" id="3.40.50.1010">
    <property type="entry name" value="5'-nuclease"/>
    <property type="match status" value="1"/>
</dbReference>
<organism evidence="1 3">
    <name type="scientific">Mucilaginibacter rubeus</name>
    <dbReference type="NCBI Taxonomy" id="2027860"/>
    <lineage>
        <taxon>Bacteria</taxon>
        <taxon>Pseudomonadati</taxon>
        <taxon>Bacteroidota</taxon>
        <taxon>Sphingobacteriia</taxon>
        <taxon>Sphingobacteriales</taxon>
        <taxon>Sphingobacteriaceae</taxon>
        <taxon>Mucilaginibacter</taxon>
    </lineage>
</organism>
<protein>
    <recommendedName>
        <fullName evidence="5">PIN domain-containing protein</fullName>
    </recommendedName>
</protein>
<evidence type="ECO:0000313" key="2">
    <source>
        <dbReference type="EMBL" id="QTE49996.1"/>
    </source>
</evidence>
<dbReference type="AlphaFoldDB" id="A0AAE6MLE5"/>
<dbReference type="EMBL" id="CP071880">
    <property type="protein sequence ID" value="QTE49996.1"/>
    <property type="molecule type" value="Genomic_DNA"/>
</dbReference>
<reference evidence="1 3" key="1">
    <citation type="submission" date="2019-08" db="EMBL/GenBank/DDBJ databases">
        <title>Comparative genome analysis confer to the adaptation heavy metal polluted environment.</title>
        <authorList>
            <person name="Li Y."/>
        </authorList>
    </citation>
    <scope>NUCLEOTIDE SEQUENCE [LARGE SCALE GENOMIC DNA]</scope>
    <source>
        <strain evidence="1 3">P2</strain>
    </source>
</reference>
<evidence type="ECO:0000313" key="3">
    <source>
        <dbReference type="Proteomes" id="UP000250557"/>
    </source>
</evidence>
<dbReference type="EMBL" id="CP043451">
    <property type="protein sequence ID" value="QEM07444.1"/>
    <property type="molecule type" value="Genomic_DNA"/>
</dbReference>
<reference evidence="2 4" key="2">
    <citation type="submission" date="2021-03" db="EMBL/GenBank/DDBJ databases">
        <title>Mucilaginibacter strains isolated from gold and copper mining confer multi heavy-metal resistance.</title>
        <authorList>
            <person name="Li Y."/>
        </authorList>
    </citation>
    <scope>NUCLEOTIDE SEQUENCE [LARGE SCALE GENOMIC DNA]</scope>
    <source>
        <strain evidence="2 4">P2-4</strain>
    </source>
</reference>
<accession>A0AAE6MLE5</accession>
<evidence type="ECO:0008006" key="5">
    <source>
        <dbReference type="Google" id="ProtNLM"/>
    </source>
</evidence>
<name>A0AAE6MLE5_9SPHI</name>